<dbReference type="InterPro" id="IPR011990">
    <property type="entry name" value="TPR-like_helical_dom_sf"/>
</dbReference>
<dbReference type="SUPFAM" id="SSF48452">
    <property type="entry name" value="TPR-like"/>
    <property type="match status" value="1"/>
</dbReference>
<keyword evidence="4" id="KW-0472">Membrane</keyword>
<reference evidence="7 8" key="1">
    <citation type="submission" date="2018-06" db="EMBL/GenBank/DDBJ databases">
        <title>Genomic Encyclopedia of Type Strains, Phase III (KMG-III): the genomes of soil and plant-associated and newly described type strains.</title>
        <authorList>
            <person name="Whitman W."/>
        </authorList>
    </citation>
    <scope>NUCLEOTIDE SEQUENCE [LARGE SCALE GENOMIC DNA]</scope>
    <source>
        <strain evidence="7 8">CGMCC 1.12504</strain>
    </source>
</reference>
<evidence type="ECO:0000256" key="1">
    <source>
        <dbReference type="ARBA" id="ARBA00004442"/>
    </source>
</evidence>
<dbReference type="AlphaFoldDB" id="A0A328WN35"/>
<comment type="similarity">
    <text evidence="2">Belongs to the SusD family.</text>
</comment>
<keyword evidence="5" id="KW-0998">Cell outer membrane</keyword>
<dbReference type="PROSITE" id="PS51257">
    <property type="entry name" value="PROKAR_LIPOPROTEIN"/>
    <property type="match status" value="1"/>
</dbReference>
<evidence type="ECO:0000256" key="4">
    <source>
        <dbReference type="ARBA" id="ARBA00023136"/>
    </source>
</evidence>
<keyword evidence="8" id="KW-1185">Reference proteome</keyword>
<comment type="subcellular location">
    <subcellularLocation>
        <location evidence="1">Cell outer membrane</location>
    </subcellularLocation>
</comment>
<dbReference type="Proteomes" id="UP000249518">
    <property type="component" value="Unassembled WGS sequence"/>
</dbReference>
<gene>
    <name evidence="7" type="ORF">B0I10_10833</name>
</gene>
<sequence length="495" mass="55081">MKNLKNYVLVFIALALGSCNDATEIVQDGEFSESAVFRTVDDMNLVLNGVYQQLNYEESIAFSTVFTDEVGIGYANGGQNLDDYRFILQDNSVSPEIMWANTYRMLNFANRLIVGAQSVTVEPGEEATYNKILAEAHALRAFGHFFLMTHFSTDLKDDNALGVMKLDFVPQITDLLPRVTNGELFDLINEDLAFATANLGNPTNYKYITQGFITAFRARMAAYRGDYATALTNAQALIDVVPLTAAGTTANSPYLTMFRDLAQGENIFTLDRPVGKRTVNSIWFFNQPNYQGGPFLDMGRNLYNLINATPGDIRRTAFVGATSVIAADPATTPDYRFDDVLIINKYPGKAGAPLLNDIKVFRVSEMYFIKAEALASTGNLNGVTNSVASVLKQVRDARIVTGQPVTTLPVYANATEAWADILKERRIELCFEGHRYIDIKRLGALANVSIDRYFRDCDFNDACTLPLSDYRFTLPIPIIETRVNTLVRAQQNPNY</sequence>
<name>A0A328WN35_9FLAO</name>
<feature type="domain" description="RagB/SusD" evidence="6">
    <location>
        <begin position="356"/>
        <end position="495"/>
    </location>
</feature>
<organism evidence="7 8">
    <name type="scientific">Flavobacterium lacus</name>
    <dbReference type="NCBI Taxonomy" id="1353778"/>
    <lineage>
        <taxon>Bacteria</taxon>
        <taxon>Pseudomonadati</taxon>
        <taxon>Bacteroidota</taxon>
        <taxon>Flavobacteriia</taxon>
        <taxon>Flavobacteriales</taxon>
        <taxon>Flavobacteriaceae</taxon>
        <taxon>Flavobacterium</taxon>
    </lineage>
</organism>
<evidence type="ECO:0000256" key="2">
    <source>
        <dbReference type="ARBA" id="ARBA00006275"/>
    </source>
</evidence>
<dbReference type="Pfam" id="PF07980">
    <property type="entry name" value="SusD_RagB"/>
    <property type="match status" value="1"/>
</dbReference>
<proteinExistence type="inferred from homology"/>
<evidence type="ECO:0000256" key="3">
    <source>
        <dbReference type="ARBA" id="ARBA00022729"/>
    </source>
</evidence>
<evidence type="ECO:0000313" key="7">
    <source>
        <dbReference type="EMBL" id="RAR47533.1"/>
    </source>
</evidence>
<dbReference type="Gene3D" id="1.25.40.390">
    <property type="match status" value="1"/>
</dbReference>
<keyword evidence="3" id="KW-0732">Signal</keyword>
<dbReference type="InterPro" id="IPR012944">
    <property type="entry name" value="SusD_RagB_dom"/>
</dbReference>
<dbReference type="GO" id="GO:0009279">
    <property type="term" value="C:cell outer membrane"/>
    <property type="evidence" value="ECO:0007669"/>
    <property type="project" value="UniProtKB-SubCell"/>
</dbReference>
<evidence type="ECO:0000259" key="6">
    <source>
        <dbReference type="Pfam" id="PF07980"/>
    </source>
</evidence>
<protein>
    <submittedName>
        <fullName evidence="7">Putative outer membrane starch-binding protein</fullName>
    </submittedName>
</protein>
<accession>A0A328WN35</accession>
<dbReference type="OrthoDB" id="630434at2"/>
<comment type="caution">
    <text evidence="7">The sequence shown here is derived from an EMBL/GenBank/DDBJ whole genome shotgun (WGS) entry which is preliminary data.</text>
</comment>
<evidence type="ECO:0000313" key="8">
    <source>
        <dbReference type="Proteomes" id="UP000249518"/>
    </source>
</evidence>
<dbReference type="EMBL" id="QLSV01000008">
    <property type="protein sequence ID" value="RAR47533.1"/>
    <property type="molecule type" value="Genomic_DNA"/>
</dbReference>
<evidence type="ECO:0000256" key="5">
    <source>
        <dbReference type="ARBA" id="ARBA00023237"/>
    </source>
</evidence>